<dbReference type="PANTHER" id="PTHR31099:SF41">
    <property type="entry name" value="TRANSPOSASE (PUTATIVE), GYPSY TYPE-RELATED"/>
    <property type="match status" value="1"/>
</dbReference>
<comment type="caution">
    <text evidence="4">The sequence shown here is derived from an EMBL/GenBank/DDBJ whole genome shotgun (WGS) entry which is preliminary data.</text>
</comment>
<evidence type="ECO:0000313" key="4">
    <source>
        <dbReference type="EMBL" id="KAK1415618.1"/>
    </source>
</evidence>
<dbReference type="PANTHER" id="PTHR31099">
    <property type="entry name" value="OS06G0165300 PROTEIN"/>
    <property type="match status" value="1"/>
</dbReference>
<dbReference type="EMBL" id="JAUHHV010000008">
    <property type="protein sequence ID" value="KAK1415618.1"/>
    <property type="molecule type" value="Genomic_DNA"/>
</dbReference>
<proteinExistence type="predicted"/>
<feature type="compositionally biased region" description="Low complexity" evidence="2">
    <location>
        <begin position="757"/>
        <end position="766"/>
    </location>
</feature>
<feature type="domain" description="Transposase (putative) gypsy type" evidence="3">
    <location>
        <begin position="57"/>
        <end position="117"/>
    </location>
</feature>
<sequence>MAKNDMNSQFSRLSQKEVDEFCNQFGIPLSLDPIVPSPRSPVSKLVPGKVALYTRHFEHSNLRYPFSKFFLNVIEYYRLSICQMALVGIARIMRFEITCRALGHEPDLLVFRRFFQLAKNGNWFTIEKTQVENALVSSQIGLSASWKDRFFLVSDEIIPFAMPWRKPEGPLNEKVPSVDEVNEVLLEKLRSSASRLRTFPEEFLVKLGLSDRWSDPHMEPSMFVDDEFVRVFDCMLLEDFSVVKFKASVVPPGATGVVLRTKACRHYLGEVYESVVGGSSSKIVVKPSVSVRRSSRKQLTLPVSTPGDEGVEEAPQVSGFQGISSSDPVDVDDYNFVASLIGIDPKVKVEGIKDVDPAVEMDPLFEISGSVVEGIAEVGELPSVKKNGTGLPKKLSAKVKGKAVEDSSPAPADQDPDVDDLYIPDWQVGVHDTFSKASVCREAIHGFAPPAERARNDCLENVELLKKFYSNGARFMALVPEVTDRWRDTYKDFTDLSAAKGEVDKISSERAESIKRLTLEKEDLASKLSTLQSQIASDREELEAGRKELEAGKKKLEVQVEELKSGKAKVARAMEESRRLEETNKWLIEEGFKQVVTYLLNSAEFKEPLSMIYMKALAYGRHQGLLSGYANCLKGVSKETCKEYKPDAAGEFANSVKALEISSYPFLQALSGCYGQPLSFLQSLEPKGLSKEVADRVLGKKRPAPTLLSQDQADLPAVSLKRLKVAEKNVDEVLKDLGTPSTPAGDLASEDLTPVNSSSEATSSDVDSPKNVAAPGFPAPGDSLDPQ</sequence>
<gene>
    <name evidence="4" type="ORF">QVD17_31401</name>
</gene>
<dbReference type="Pfam" id="PF04195">
    <property type="entry name" value="Transposase_28"/>
    <property type="match status" value="1"/>
</dbReference>
<evidence type="ECO:0000313" key="5">
    <source>
        <dbReference type="Proteomes" id="UP001229421"/>
    </source>
</evidence>
<feature type="coiled-coil region" evidence="1">
    <location>
        <begin position="514"/>
        <end position="590"/>
    </location>
</feature>
<evidence type="ECO:0000259" key="3">
    <source>
        <dbReference type="Pfam" id="PF04195"/>
    </source>
</evidence>
<feature type="region of interest" description="Disordered" evidence="2">
    <location>
        <begin position="734"/>
        <end position="787"/>
    </location>
</feature>
<protein>
    <recommendedName>
        <fullName evidence="3">Transposase (putative) gypsy type domain-containing protein</fullName>
    </recommendedName>
</protein>
<dbReference type="AlphaFoldDB" id="A0AAD8K487"/>
<evidence type="ECO:0000256" key="1">
    <source>
        <dbReference type="SAM" id="Coils"/>
    </source>
</evidence>
<dbReference type="InterPro" id="IPR007321">
    <property type="entry name" value="Transposase_28"/>
</dbReference>
<evidence type="ECO:0000256" key="2">
    <source>
        <dbReference type="SAM" id="MobiDB-lite"/>
    </source>
</evidence>
<keyword evidence="1" id="KW-0175">Coiled coil</keyword>
<keyword evidence="5" id="KW-1185">Reference proteome</keyword>
<dbReference type="Proteomes" id="UP001229421">
    <property type="component" value="Unassembled WGS sequence"/>
</dbReference>
<name>A0AAD8K487_TARER</name>
<reference evidence="4" key="1">
    <citation type="journal article" date="2023" name="bioRxiv">
        <title>Improved chromosome-level genome assembly for marigold (Tagetes erecta).</title>
        <authorList>
            <person name="Jiang F."/>
            <person name="Yuan L."/>
            <person name="Wang S."/>
            <person name="Wang H."/>
            <person name="Xu D."/>
            <person name="Wang A."/>
            <person name="Fan W."/>
        </authorList>
    </citation>
    <scope>NUCLEOTIDE SEQUENCE</scope>
    <source>
        <strain evidence="4">WSJ</strain>
        <tissue evidence="4">Leaf</tissue>
    </source>
</reference>
<accession>A0AAD8K487</accession>
<organism evidence="4 5">
    <name type="scientific">Tagetes erecta</name>
    <name type="common">African marigold</name>
    <dbReference type="NCBI Taxonomy" id="13708"/>
    <lineage>
        <taxon>Eukaryota</taxon>
        <taxon>Viridiplantae</taxon>
        <taxon>Streptophyta</taxon>
        <taxon>Embryophyta</taxon>
        <taxon>Tracheophyta</taxon>
        <taxon>Spermatophyta</taxon>
        <taxon>Magnoliopsida</taxon>
        <taxon>eudicotyledons</taxon>
        <taxon>Gunneridae</taxon>
        <taxon>Pentapetalae</taxon>
        <taxon>asterids</taxon>
        <taxon>campanulids</taxon>
        <taxon>Asterales</taxon>
        <taxon>Asteraceae</taxon>
        <taxon>Asteroideae</taxon>
        <taxon>Heliantheae alliance</taxon>
        <taxon>Tageteae</taxon>
        <taxon>Tagetes</taxon>
    </lineage>
</organism>